<dbReference type="Pfam" id="PF14821">
    <property type="entry name" value="Thr_synth_N"/>
    <property type="match status" value="1"/>
</dbReference>
<comment type="cofactor">
    <cofactor evidence="1 5">
        <name>pyridoxal 5'-phosphate</name>
        <dbReference type="ChEBI" id="CHEBI:597326"/>
    </cofactor>
</comment>
<dbReference type="PANTHER" id="PTHR42690">
    <property type="entry name" value="THREONINE SYNTHASE FAMILY MEMBER"/>
    <property type="match status" value="1"/>
</dbReference>
<dbReference type="EMBL" id="OU594953">
    <property type="protein sequence ID" value="CAG9279981.1"/>
    <property type="molecule type" value="Genomic_DNA"/>
</dbReference>
<dbReference type="GO" id="GO:0004795">
    <property type="term" value="F:threonine synthase activity"/>
    <property type="evidence" value="ECO:0007669"/>
    <property type="project" value="TreeGrafter"/>
</dbReference>
<dbReference type="Gene3D" id="3.90.1380.10">
    <property type="entry name" value="Threonine synthase, N-terminal domain"/>
    <property type="match status" value="1"/>
</dbReference>
<proteinExistence type="inferred from homology"/>
<feature type="domain" description="Threonine synthase N-terminal" evidence="7">
    <location>
        <begin position="2"/>
        <end position="81"/>
    </location>
</feature>
<dbReference type="InterPro" id="IPR001926">
    <property type="entry name" value="TrpB-like_PALP"/>
</dbReference>
<name>A0A8J9SHN8_PHATR</name>
<evidence type="ECO:0000256" key="5">
    <source>
        <dbReference type="PIRSR" id="PIRSR604450-51"/>
    </source>
</evidence>
<dbReference type="InterPro" id="IPR029144">
    <property type="entry name" value="Thr_synth_N"/>
</dbReference>
<dbReference type="InterPro" id="IPR051166">
    <property type="entry name" value="Threonine_Synthase"/>
</dbReference>
<reference evidence="8" key="1">
    <citation type="submission" date="2022-02" db="EMBL/GenBank/DDBJ databases">
        <authorList>
            <person name="Giguere J D."/>
        </authorList>
    </citation>
    <scope>NUCLEOTIDE SEQUENCE</scope>
    <source>
        <strain evidence="8">CCAP 1055/1</strain>
    </source>
</reference>
<evidence type="ECO:0000259" key="7">
    <source>
        <dbReference type="Pfam" id="PF14821"/>
    </source>
</evidence>
<gene>
    <name evidence="8" type="ORF">PTTT1_LOCUS11815</name>
</gene>
<dbReference type="PANTHER" id="PTHR42690:SF1">
    <property type="entry name" value="THREONINE SYNTHASE-LIKE 2"/>
    <property type="match status" value="1"/>
</dbReference>
<dbReference type="Proteomes" id="UP000836788">
    <property type="component" value="Chromosome 12"/>
</dbReference>
<evidence type="ECO:0000259" key="6">
    <source>
        <dbReference type="Pfam" id="PF00291"/>
    </source>
</evidence>
<evidence type="ECO:0000256" key="4">
    <source>
        <dbReference type="ARBA" id="ARBA00023239"/>
    </source>
</evidence>
<organism evidence="8">
    <name type="scientific">Phaeodactylum tricornutum</name>
    <name type="common">Diatom</name>
    <dbReference type="NCBI Taxonomy" id="2850"/>
    <lineage>
        <taxon>Eukaryota</taxon>
        <taxon>Sar</taxon>
        <taxon>Stramenopiles</taxon>
        <taxon>Ochrophyta</taxon>
        <taxon>Bacillariophyta</taxon>
        <taxon>Bacillariophyceae</taxon>
        <taxon>Bacillariophycidae</taxon>
        <taxon>Naviculales</taxon>
        <taxon>Phaeodactylaceae</taxon>
        <taxon>Phaeodactylum</taxon>
    </lineage>
</organism>
<dbReference type="InterPro" id="IPR037158">
    <property type="entry name" value="Thr_synth_N_sf"/>
</dbReference>
<keyword evidence="3 5" id="KW-0663">Pyridoxal phosphate</keyword>
<evidence type="ECO:0000256" key="1">
    <source>
        <dbReference type="ARBA" id="ARBA00001933"/>
    </source>
</evidence>
<evidence type="ECO:0008006" key="9">
    <source>
        <dbReference type="Google" id="ProtNLM"/>
    </source>
</evidence>
<dbReference type="Pfam" id="PF00291">
    <property type="entry name" value="PALP"/>
    <property type="match status" value="1"/>
</dbReference>
<accession>A0A8J9SHN8</accession>
<dbReference type="InterPro" id="IPR004450">
    <property type="entry name" value="Thr_synthase-like"/>
</dbReference>
<dbReference type="InterPro" id="IPR036052">
    <property type="entry name" value="TrpB-like_PALP_sf"/>
</dbReference>
<keyword evidence="4" id="KW-0456">Lyase</keyword>
<evidence type="ECO:0000313" key="8">
    <source>
        <dbReference type="EMBL" id="CAG9279981.1"/>
    </source>
</evidence>
<feature type="domain" description="Tryptophan synthase beta chain-like PALP" evidence="6">
    <location>
        <begin position="99"/>
        <end position="411"/>
    </location>
</feature>
<comment type="similarity">
    <text evidence="2">Belongs to the threonine synthase family.</text>
</comment>
<dbReference type="Gene3D" id="3.40.50.1100">
    <property type="match status" value="2"/>
</dbReference>
<dbReference type="SUPFAM" id="SSF53686">
    <property type="entry name" value="Tryptophan synthase beta subunit-like PLP-dependent enzymes"/>
    <property type="match status" value="1"/>
</dbReference>
<evidence type="ECO:0000256" key="2">
    <source>
        <dbReference type="ARBA" id="ARBA00005517"/>
    </source>
</evidence>
<evidence type="ECO:0000256" key="3">
    <source>
        <dbReference type="ARBA" id="ARBA00022898"/>
    </source>
</evidence>
<dbReference type="AlphaFoldDB" id="A0A8J9SHN8"/>
<protein>
    <recommendedName>
        <fullName evidence="9">Threonine synthase</fullName>
    </recommendedName>
</protein>
<feature type="modified residue" description="N6-(pyridoxal phosphate)lysine" evidence="5">
    <location>
        <position position="113"/>
    </location>
</feature>
<sequence>MKYTSTRNGSIVTSFEDAICSGYAPDGGLFVPECLPPITTTNLQDWSALTYPELSQTILRLFIAPEEVPEHALQSICTSAFEGFENPAHAVPVIQVGSIFVAELFHGPTFCFKDLGMRTVVNLLSYFSQKRQRSITLLVSTTGDTGPAAVRAVSDIGNPLLTILVHYPEGQISEFQRKQLTTVDSSCVRVATFQGGGDDMDRPIKNLLSQQSYTDSNTLLTGVNSYNIGRPLMQMVHYVWTYLRVLEELGKIPGDPDVKLDIVLPTGAMGNLAGGYMAKKMGLPLGKLNAGVNANDITHRVVQTGEFYKSETMLKTLSDAINIQVPYNFERLLFYLTNGQHDLVRAWMTTMDATNRLNLDREWLTVLQRDFNSARLSDEEMCTTIRSTQEQFGYLVDPHTAIAIGAAQKLGCGLDRVTTVHPTVILATASPCKFEESVTAAITGAGWAAYLQNGFPAAARGITELPERSPIVYLAKAGGTLSSWQAEWEERARAIVADLGAANGYRCVTQSK</sequence>
<dbReference type="NCBIfam" id="TIGR00260">
    <property type="entry name" value="thrC"/>
    <property type="match status" value="1"/>
</dbReference>
<dbReference type="GO" id="GO:0009088">
    <property type="term" value="P:threonine biosynthetic process"/>
    <property type="evidence" value="ECO:0007669"/>
    <property type="project" value="TreeGrafter"/>
</dbReference>